<dbReference type="PANTHER" id="PTHR45626:SF52">
    <property type="entry name" value="SINGLE-STRANDED DNA-DEPENDENT ATPASE (EUROFUNG)"/>
    <property type="match status" value="1"/>
</dbReference>
<dbReference type="GO" id="GO:0005524">
    <property type="term" value="F:ATP binding"/>
    <property type="evidence" value="ECO:0007669"/>
    <property type="project" value="UniProtKB-KW"/>
</dbReference>
<evidence type="ECO:0000256" key="4">
    <source>
        <dbReference type="SAM" id="MobiDB-lite"/>
    </source>
</evidence>
<protein>
    <recommendedName>
        <fullName evidence="5">SNF2 N-terminal domain-containing protein</fullName>
    </recommendedName>
</protein>
<sequence length="441" mass="48467">MMTLNDVADRPAKRQRVTSDHGSPNLLESIRREQTPNYKILLNISGNPKTRNVTLDTNADLVLLRDPKSATYLGMVKHGSDISSAIIAIHNDSRTNSEVVGLLTPTGTQLEIQVYGSRSDGSVVSEILNARNIFLQEPGKGSAPYVNPQSFSSLHKSLGNSLGDGMEGNEVLNNNIMAAKLYDFLGSTNVPAQFRRVDVSNKLMTPLKSPRFKSNITGATQLPPPLCLGGILADEMGLGKTLSTLALVVGTAADPQASITSNPEDQRTLIVAPLSTLGSWEEEIKWVILDEAYIIRNRRSNVFRIVCDLKAQHRWCLTGTAVQNHLDDFGALLEFLNVYPFNTPRGFSKILPDGRSGGSASDWKRLTSLFRAVALRRTKQSISSELQLPGREILYYPIKLNESESKFYDKLKQAYILGSGAGGTPITCFQIILRLRQVCDH</sequence>
<dbReference type="AlphaFoldDB" id="A0AAE8SM38"/>
<dbReference type="GO" id="GO:0016787">
    <property type="term" value="F:hydrolase activity"/>
    <property type="evidence" value="ECO:0007669"/>
    <property type="project" value="UniProtKB-KW"/>
</dbReference>
<dbReference type="EMBL" id="ONZP01000426">
    <property type="protein sequence ID" value="SPJ84114.1"/>
    <property type="molecule type" value="Genomic_DNA"/>
</dbReference>
<dbReference type="InterPro" id="IPR000330">
    <property type="entry name" value="SNF2_N"/>
</dbReference>
<dbReference type="Pfam" id="PF00176">
    <property type="entry name" value="SNF2-rel_dom"/>
    <property type="match status" value="1"/>
</dbReference>
<name>A0AAE8SM38_9HYPO</name>
<dbReference type="InterPro" id="IPR050628">
    <property type="entry name" value="SNF2_RAD54_helicase_TF"/>
</dbReference>
<dbReference type="GO" id="GO:0008094">
    <property type="term" value="F:ATP-dependent activity, acting on DNA"/>
    <property type="evidence" value="ECO:0007669"/>
    <property type="project" value="TreeGrafter"/>
</dbReference>
<proteinExistence type="predicted"/>
<comment type="caution">
    <text evidence="6">The sequence shown here is derived from an EMBL/GenBank/DDBJ whole genome shotgun (WGS) entry which is preliminary data.</text>
</comment>
<organism evidence="6 7">
    <name type="scientific">Fusarium torulosum</name>
    <dbReference type="NCBI Taxonomy" id="33205"/>
    <lineage>
        <taxon>Eukaryota</taxon>
        <taxon>Fungi</taxon>
        <taxon>Dikarya</taxon>
        <taxon>Ascomycota</taxon>
        <taxon>Pezizomycotina</taxon>
        <taxon>Sordariomycetes</taxon>
        <taxon>Hypocreomycetidae</taxon>
        <taxon>Hypocreales</taxon>
        <taxon>Nectriaceae</taxon>
        <taxon>Fusarium</taxon>
    </lineage>
</organism>
<accession>A0AAE8SM38</accession>
<keyword evidence="1" id="KW-0547">Nucleotide-binding</keyword>
<evidence type="ECO:0000256" key="2">
    <source>
        <dbReference type="ARBA" id="ARBA00022801"/>
    </source>
</evidence>
<dbReference type="InterPro" id="IPR038718">
    <property type="entry name" value="SNF2-like_sf"/>
</dbReference>
<dbReference type="InterPro" id="IPR027417">
    <property type="entry name" value="P-loop_NTPase"/>
</dbReference>
<dbReference type="Gene3D" id="3.40.50.10810">
    <property type="entry name" value="Tandem AAA-ATPase domain"/>
    <property type="match status" value="2"/>
</dbReference>
<reference evidence="6" key="1">
    <citation type="submission" date="2018-03" db="EMBL/GenBank/DDBJ databases">
        <authorList>
            <person name="Guldener U."/>
        </authorList>
    </citation>
    <scope>NUCLEOTIDE SEQUENCE</scope>
</reference>
<evidence type="ECO:0000313" key="6">
    <source>
        <dbReference type="EMBL" id="SPJ84114.1"/>
    </source>
</evidence>
<evidence type="ECO:0000259" key="5">
    <source>
        <dbReference type="Pfam" id="PF00176"/>
    </source>
</evidence>
<feature type="region of interest" description="Disordered" evidence="4">
    <location>
        <begin position="1"/>
        <end position="25"/>
    </location>
</feature>
<dbReference type="GO" id="GO:0006281">
    <property type="term" value="P:DNA repair"/>
    <property type="evidence" value="ECO:0007669"/>
    <property type="project" value="TreeGrafter"/>
</dbReference>
<dbReference type="PANTHER" id="PTHR45626">
    <property type="entry name" value="TRANSCRIPTION TERMINATION FACTOR 2-RELATED"/>
    <property type="match status" value="1"/>
</dbReference>
<dbReference type="SUPFAM" id="SSF52540">
    <property type="entry name" value="P-loop containing nucleoside triphosphate hydrolases"/>
    <property type="match status" value="1"/>
</dbReference>
<evidence type="ECO:0000256" key="3">
    <source>
        <dbReference type="ARBA" id="ARBA00022840"/>
    </source>
</evidence>
<keyword evidence="2" id="KW-0378">Hydrolase</keyword>
<keyword evidence="7" id="KW-1185">Reference proteome</keyword>
<evidence type="ECO:0000313" key="7">
    <source>
        <dbReference type="Proteomes" id="UP001187734"/>
    </source>
</evidence>
<dbReference type="GO" id="GO:0005634">
    <property type="term" value="C:nucleus"/>
    <property type="evidence" value="ECO:0007669"/>
    <property type="project" value="TreeGrafter"/>
</dbReference>
<dbReference type="CDD" id="cd18008">
    <property type="entry name" value="DEXDc_SHPRH-like"/>
    <property type="match status" value="1"/>
</dbReference>
<gene>
    <name evidence="6" type="ORF">FTOL_10630</name>
</gene>
<dbReference type="Proteomes" id="UP001187734">
    <property type="component" value="Unassembled WGS sequence"/>
</dbReference>
<feature type="domain" description="SNF2 N-terminal" evidence="5">
    <location>
        <begin position="285"/>
        <end position="441"/>
    </location>
</feature>
<evidence type="ECO:0000256" key="1">
    <source>
        <dbReference type="ARBA" id="ARBA00022741"/>
    </source>
</evidence>
<keyword evidence="3" id="KW-0067">ATP-binding</keyword>